<dbReference type="Proteomes" id="UP000326803">
    <property type="component" value="Segment"/>
</dbReference>
<dbReference type="EMBL" id="MN234176">
    <property type="protein sequence ID" value="QFG09471.1"/>
    <property type="molecule type" value="Genomic_DNA"/>
</dbReference>
<organism evidence="1 2">
    <name type="scientific">Mycobacterium phage Yuna</name>
    <dbReference type="NCBI Taxonomy" id="2599885"/>
    <lineage>
        <taxon>Viruses</taxon>
        <taxon>Duplodnaviria</taxon>
        <taxon>Heunggongvirae</taxon>
        <taxon>Uroviricota</taxon>
        <taxon>Caudoviricetes</taxon>
        <taxon>Weiservirinae</taxon>
        <taxon>Anayavirus</taxon>
        <taxon>Anayavirus yuna</taxon>
    </lineage>
</organism>
<reference evidence="1 2" key="1">
    <citation type="submission" date="2019-07" db="EMBL/GenBank/DDBJ databases">
        <authorList>
            <person name="Divens A.M."/>
            <person name="Garlena R.A."/>
            <person name="Russell D.A."/>
            <person name="Pope W.H."/>
            <person name="Jacobs-Sera D."/>
            <person name="Hatfull G.F."/>
        </authorList>
    </citation>
    <scope>NUCLEOTIDE SEQUENCE [LARGE SCALE GENOMIC DNA]</scope>
</reference>
<dbReference type="GeneID" id="60325654"/>
<protein>
    <submittedName>
        <fullName evidence="1">Uncharacterized protein</fullName>
    </submittedName>
</protein>
<sequence length="126" mass="13771">MGLQLLAEGDARQQGKTTALLDIALANARRGKYVEFWSRGPREAAEAYRLARDLVPSSDAHYGVRFHGANGDQSIRYGSTRGAVMFTWGGRVARICSPRTEVHIDDTGTGAIEFRNDVLAGRPSHV</sequence>
<dbReference type="RefSeq" id="YP_009954167.1">
    <property type="nucleotide sequence ID" value="NC_051629.1"/>
</dbReference>
<dbReference type="KEGG" id="vg:60325654"/>
<keyword evidence="2" id="KW-1185">Reference proteome</keyword>
<evidence type="ECO:0000313" key="1">
    <source>
        <dbReference type="EMBL" id="QFG09471.1"/>
    </source>
</evidence>
<name>A0A5J6TF30_9CAUD</name>
<gene>
    <name evidence="1" type="primary">89</name>
    <name evidence="1" type="ORF">PBI_YUNA_89</name>
</gene>
<accession>A0A5J6TF30</accession>
<evidence type="ECO:0000313" key="2">
    <source>
        <dbReference type="Proteomes" id="UP000326803"/>
    </source>
</evidence>
<proteinExistence type="predicted"/>